<dbReference type="Pfam" id="PF20289">
    <property type="entry name" value="MComp1"/>
    <property type="match status" value="1"/>
</dbReference>
<sequence length="181" mass="21566">MNFFRSEIRSELKEIYDTSLSLYVNSDTWKIKVLFFLSDTETLNSKWEKVSSAISVVYQSNDEEFSDFEKWNLYIIYVCTETVTKELRSKIENNKFSSRKIIEDNFTEQITDEVANDFIVKHITHDDLIETVINTTENIDDEYEPINAKFWKLIPKDDSLNRKTELQDEILLQFEMIENEN</sequence>
<dbReference type="InterPro" id="IPR046905">
    <property type="entry name" value="ABC-3C_MC1"/>
</dbReference>
<name>A0ABV9HX38_9FLAO</name>
<keyword evidence="2" id="KW-1185">Reference proteome</keyword>
<gene>
    <name evidence="1" type="ORF">ACFO3O_09160</name>
</gene>
<accession>A0ABV9HX38</accession>
<proteinExistence type="predicted"/>
<evidence type="ECO:0000313" key="1">
    <source>
        <dbReference type="EMBL" id="MFC4634075.1"/>
    </source>
</evidence>
<protein>
    <submittedName>
        <fullName evidence="1">ABC-three component system middle component 1</fullName>
    </submittedName>
</protein>
<dbReference type="EMBL" id="JBHSFV010000004">
    <property type="protein sequence ID" value="MFC4634075.1"/>
    <property type="molecule type" value="Genomic_DNA"/>
</dbReference>
<comment type="caution">
    <text evidence="1">The sequence shown here is derived from an EMBL/GenBank/DDBJ whole genome shotgun (WGS) entry which is preliminary data.</text>
</comment>
<evidence type="ECO:0000313" key="2">
    <source>
        <dbReference type="Proteomes" id="UP001596043"/>
    </source>
</evidence>
<reference evidence="2" key="1">
    <citation type="journal article" date="2019" name="Int. J. Syst. Evol. Microbiol.">
        <title>The Global Catalogue of Microorganisms (GCM) 10K type strain sequencing project: providing services to taxonomists for standard genome sequencing and annotation.</title>
        <authorList>
            <consortium name="The Broad Institute Genomics Platform"/>
            <consortium name="The Broad Institute Genome Sequencing Center for Infectious Disease"/>
            <person name="Wu L."/>
            <person name="Ma J."/>
        </authorList>
    </citation>
    <scope>NUCLEOTIDE SEQUENCE [LARGE SCALE GENOMIC DNA]</scope>
    <source>
        <strain evidence="2">YJ-61-S</strain>
    </source>
</reference>
<dbReference type="Proteomes" id="UP001596043">
    <property type="component" value="Unassembled WGS sequence"/>
</dbReference>
<organism evidence="1 2">
    <name type="scientific">Dokdonia ponticola</name>
    <dbReference type="NCBI Taxonomy" id="2041041"/>
    <lineage>
        <taxon>Bacteria</taxon>
        <taxon>Pseudomonadati</taxon>
        <taxon>Bacteroidota</taxon>
        <taxon>Flavobacteriia</taxon>
        <taxon>Flavobacteriales</taxon>
        <taxon>Flavobacteriaceae</taxon>
        <taxon>Dokdonia</taxon>
    </lineage>
</organism>
<dbReference type="RefSeq" id="WP_379978299.1">
    <property type="nucleotide sequence ID" value="NZ_JBHSFV010000004.1"/>
</dbReference>